<keyword evidence="4 7" id="KW-0732">Signal</keyword>
<evidence type="ECO:0000256" key="1">
    <source>
        <dbReference type="ARBA" id="ARBA00004418"/>
    </source>
</evidence>
<dbReference type="AlphaFoldDB" id="A0A7C9RBA3"/>
<protein>
    <recommendedName>
        <fullName evidence="3">Curli assembly protein CsgC</fullName>
    </recommendedName>
</protein>
<keyword evidence="5" id="KW-0574">Periplasm</keyword>
<proteinExistence type="inferred from homology"/>
<evidence type="ECO:0000256" key="7">
    <source>
        <dbReference type="SAM" id="SignalP"/>
    </source>
</evidence>
<dbReference type="Proteomes" id="UP000481252">
    <property type="component" value="Unassembled WGS sequence"/>
</dbReference>
<dbReference type="InterPro" id="IPR047726">
    <property type="entry name" value="CsgH_dom"/>
</dbReference>
<dbReference type="Gene3D" id="2.60.40.2420">
    <property type="match status" value="1"/>
</dbReference>
<sequence>MRHAAALLVGLAAACGAGDAVAQDGGAVATPSIAIVPTEAGVQITASAVGLGVAEIEGSVEIDRTGGSGTVTTRQNRTLKLSAGQSQDIARTALSLAKGDRISIRVVLRQGGRVVGKAEVSSGEP</sequence>
<feature type="signal peptide" evidence="7">
    <location>
        <begin position="1"/>
        <end position="22"/>
    </location>
</feature>
<gene>
    <name evidence="8" type="ORF">G6N74_27230</name>
</gene>
<evidence type="ECO:0000256" key="3">
    <source>
        <dbReference type="ARBA" id="ARBA00017442"/>
    </source>
</evidence>
<dbReference type="RefSeq" id="WP_165121134.1">
    <property type="nucleotide sequence ID" value="NZ_JAAKZG010000019.1"/>
</dbReference>
<comment type="similarity">
    <text evidence="2">Belongs to the CsgC/AgfC family.</text>
</comment>
<comment type="subcellular location">
    <subcellularLocation>
        <location evidence="1">Periplasm</location>
    </subcellularLocation>
</comment>
<evidence type="ECO:0000256" key="4">
    <source>
        <dbReference type="ARBA" id="ARBA00022729"/>
    </source>
</evidence>
<dbReference type="PROSITE" id="PS51257">
    <property type="entry name" value="PROKAR_LIPOPROTEIN"/>
    <property type="match status" value="1"/>
</dbReference>
<evidence type="ECO:0000256" key="6">
    <source>
        <dbReference type="ARBA" id="ARBA00023186"/>
    </source>
</evidence>
<dbReference type="InterPro" id="IPR053722">
    <property type="entry name" value="Curli_assembly_CsgC/AgfC"/>
</dbReference>
<feature type="chain" id="PRO_5028950650" description="Curli assembly protein CsgC" evidence="7">
    <location>
        <begin position="23"/>
        <end position="125"/>
    </location>
</feature>
<keyword evidence="9" id="KW-1185">Reference proteome</keyword>
<dbReference type="NCBIfam" id="NF041112">
    <property type="entry name" value="chap_CsgH_alph"/>
    <property type="match status" value="1"/>
</dbReference>
<dbReference type="InterPro" id="IPR014491">
    <property type="entry name" value="Curli_production_prot_CsgC"/>
</dbReference>
<evidence type="ECO:0000313" key="9">
    <source>
        <dbReference type="Proteomes" id="UP000481252"/>
    </source>
</evidence>
<evidence type="ECO:0000313" key="8">
    <source>
        <dbReference type="EMBL" id="NGN44754.1"/>
    </source>
</evidence>
<dbReference type="Pfam" id="PF10610">
    <property type="entry name" value="Tafi-CsgC"/>
    <property type="match status" value="1"/>
</dbReference>
<keyword evidence="6" id="KW-0143">Chaperone</keyword>
<accession>A0A7C9RBA3</accession>
<dbReference type="GO" id="GO:0042597">
    <property type="term" value="C:periplasmic space"/>
    <property type="evidence" value="ECO:0007669"/>
    <property type="project" value="UniProtKB-SubCell"/>
</dbReference>
<evidence type="ECO:0000256" key="5">
    <source>
        <dbReference type="ARBA" id="ARBA00022764"/>
    </source>
</evidence>
<dbReference type="EMBL" id="JAAKZG010000019">
    <property type="protein sequence ID" value="NGN44754.1"/>
    <property type="molecule type" value="Genomic_DNA"/>
</dbReference>
<evidence type="ECO:0000256" key="2">
    <source>
        <dbReference type="ARBA" id="ARBA00006329"/>
    </source>
</evidence>
<organism evidence="8 9">
    <name type="scientific">Mesorhizobium zhangyense</name>
    <dbReference type="NCBI Taxonomy" id="1776730"/>
    <lineage>
        <taxon>Bacteria</taxon>
        <taxon>Pseudomonadati</taxon>
        <taxon>Pseudomonadota</taxon>
        <taxon>Alphaproteobacteria</taxon>
        <taxon>Hyphomicrobiales</taxon>
        <taxon>Phyllobacteriaceae</taxon>
        <taxon>Mesorhizobium</taxon>
    </lineage>
</organism>
<name>A0A7C9RBA3_9HYPH</name>
<reference evidence="8 9" key="1">
    <citation type="submission" date="2020-02" db="EMBL/GenBank/DDBJ databases">
        <title>Genome sequence of the type strain CGMCC 1.15528 of Mesorhizobium zhangyense.</title>
        <authorList>
            <person name="Gao J."/>
            <person name="Sun J."/>
        </authorList>
    </citation>
    <scope>NUCLEOTIDE SEQUENCE [LARGE SCALE GENOMIC DNA]</scope>
    <source>
        <strain evidence="8 9">CGMCC 1.15528</strain>
    </source>
</reference>
<comment type="caution">
    <text evidence="8">The sequence shown here is derived from an EMBL/GenBank/DDBJ whole genome shotgun (WGS) entry which is preliminary data.</text>
</comment>